<evidence type="ECO:0000313" key="2">
    <source>
        <dbReference type="Ensembl" id="ENSTGEP00000014682.1"/>
    </source>
</evidence>
<accession>A0A8D2EVZ7</accession>
<protein>
    <submittedName>
        <fullName evidence="2">Uncharacterized protein</fullName>
    </submittedName>
</protein>
<organism evidence="2 3">
    <name type="scientific">Theropithecus gelada</name>
    <name type="common">Gelada baboon</name>
    <dbReference type="NCBI Taxonomy" id="9565"/>
    <lineage>
        <taxon>Eukaryota</taxon>
        <taxon>Metazoa</taxon>
        <taxon>Chordata</taxon>
        <taxon>Craniata</taxon>
        <taxon>Vertebrata</taxon>
        <taxon>Euteleostomi</taxon>
        <taxon>Mammalia</taxon>
        <taxon>Eutheria</taxon>
        <taxon>Euarchontoglires</taxon>
        <taxon>Primates</taxon>
        <taxon>Haplorrhini</taxon>
        <taxon>Catarrhini</taxon>
        <taxon>Cercopithecidae</taxon>
        <taxon>Cercopithecinae</taxon>
        <taxon>Theropithecus</taxon>
    </lineage>
</organism>
<keyword evidence="3" id="KW-1185">Reference proteome</keyword>
<reference evidence="2" key="3">
    <citation type="submission" date="2025-09" db="UniProtKB">
        <authorList>
            <consortium name="Ensembl"/>
        </authorList>
    </citation>
    <scope>IDENTIFICATION</scope>
</reference>
<sequence length="77" mass="8880">MSQEEKEHSYMVKTGLFFPFSFFFFFATLLCHPGWSGWHDQWLTAASTSQPQVIFLPQPGYFCVSVCGDRVSLYCPD</sequence>
<dbReference type="AlphaFoldDB" id="A0A8D2EVZ7"/>
<reference evidence="2" key="1">
    <citation type="submission" date="2018-05" db="EMBL/GenBank/DDBJ databases">
        <title>Whole genome of Theropithecus gelada.</title>
        <authorList>
            <person name="Chiou K.L."/>
            <person name="Snyder-Mackler N."/>
        </authorList>
    </citation>
    <scope>NUCLEOTIDE SEQUENCE [LARGE SCALE GENOMIC DNA]</scope>
</reference>
<name>A0A8D2EVZ7_THEGE</name>
<evidence type="ECO:0000313" key="3">
    <source>
        <dbReference type="Proteomes" id="UP000694411"/>
    </source>
</evidence>
<reference evidence="2" key="2">
    <citation type="submission" date="2025-08" db="UniProtKB">
        <authorList>
            <consortium name="Ensembl"/>
        </authorList>
    </citation>
    <scope>IDENTIFICATION</scope>
</reference>
<keyword evidence="1" id="KW-0472">Membrane</keyword>
<dbReference type="Ensembl" id="ENSTGET00000017595.1">
    <property type="protein sequence ID" value="ENSTGEP00000014682.1"/>
    <property type="gene ID" value="ENSTGEG00000011926.1"/>
</dbReference>
<evidence type="ECO:0000256" key="1">
    <source>
        <dbReference type="SAM" id="Phobius"/>
    </source>
</evidence>
<dbReference type="Proteomes" id="UP000694411">
    <property type="component" value="Chromosome 15"/>
</dbReference>
<keyword evidence="1" id="KW-0812">Transmembrane</keyword>
<proteinExistence type="predicted"/>
<feature type="transmembrane region" description="Helical" evidence="1">
    <location>
        <begin position="16"/>
        <end position="35"/>
    </location>
</feature>
<keyword evidence="1" id="KW-1133">Transmembrane helix</keyword>